<organism evidence="1 2">
    <name type="scientific">Aquimarina mytili</name>
    <dbReference type="NCBI Taxonomy" id="874423"/>
    <lineage>
        <taxon>Bacteria</taxon>
        <taxon>Pseudomonadati</taxon>
        <taxon>Bacteroidota</taxon>
        <taxon>Flavobacteriia</taxon>
        <taxon>Flavobacteriales</taxon>
        <taxon>Flavobacteriaceae</taxon>
        <taxon>Aquimarina</taxon>
    </lineage>
</organism>
<proteinExistence type="predicted"/>
<sequence>MKPEKFVRNISDSVINENLNVYKDLFETTAIDTVSDEYWKEALGLYNELDSFQKEVLFKIIRQTQVDSISNILGILDGRLYLEGQSSDFELTYDGKKLNNDLQDIFLEIDEESRE</sequence>
<reference evidence="1" key="1">
    <citation type="submission" date="2021-01" db="EMBL/GenBank/DDBJ databases">
        <authorList>
            <person name="Zhong Y.L."/>
        </authorList>
    </citation>
    <scope>NUCLEOTIDE SEQUENCE</scope>
    <source>
        <strain evidence="1">KCTC 23302</strain>
    </source>
</reference>
<keyword evidence="2" id="KW-1185">Reference proteome</keyword>
<protein>
    <submittedName>
        <fullName evidence="1">Uncharacterized protein</fullName>
    </submittedName>
</protein>
<dbReference type="EMBL" id="JAERQJ010000006">
    <property type="protein sequence ID" value="MBL0684866.1"/>
    <property type="molecule type" value="Genomic_DNA"/>
</dbReference>
<comment type="caution">
    <text evidence="1">The sequence shown here is derived from an EMBL/GenBank/DDBJ whole genome shotgun (WGS) entry which is preliminary data.</text>
</comment>
<evidence type="ECO:0000313" key="1">
    <source>
        <dbReference type="EMBL" id="MBL0684866.1"/>
    </source>
</evidence>
<gene>
    <name evidence="1" type="ORF">JJQ60_15155</name>
</gene>
<dbReference type="Proteomes" id="UP000651057">
    <property type="component" value="Unassembled WGS sequence"/>
</dbReference>
<dbReference type="AlphaFoldDB" id="A0A937DCE8"/>
<dbReference type="RefSeq" id="WP_201921998.1">
    <property type="nucleotide sequence ID" value="NZ_BAABAX010000014.1"/>
</dbReference>
<accession>A0A937DCE8</accession>
<name>A0A937DCE8_9FLAO</name>
<evidence type="ECO:0000313" key="2">
    <source>
        <dbReference type="Proteomes" id="UP000651057"/>
    </source>
</evidence>